<organism evidence="2 3">
    <name type="scientific">Iodobacter violaceini</name>
    <dbReference type="NCBI Taxonomy" id="3044271"/>
    <lineage>
        <taxon>Bacteria</taxon>
        <taxon>Pseudomonadati</taxon>
        <taxon>Pseudomonadota</taxon>
        <taxon>Betaproteobacteria</taxon>
        <taxon>Neisseriales</taxon>
        <taxon>Chitinibacteraceae</taxon>
        <taxon>Iodobacter</taxon>
    </lineage>
</organism>
<protein>
    <submittedName>
        <fullName evidence="2">Uncharacterized protein</fullName>
    </submittedName>
</protein>
<dbReference type="RefSeq" id="WP_166828649.1">
    <property type="nucleotide sequence ID" value="NZ_JAAOLX010000009.1"/>
</dbReference>
<evidence type="ECO:0000313" key="2">
    <source>
        <dbReference type="EMBL" id="NHQ87763.1"/>
    </source>
</evidence>
<evidence type="ECO:0000256" key="1">
    <source>
        <dbReference type="SAM" id="MobiDB-lite"/>
    </source>
</evidence>
<comment type="caution">
    <text evidence="2">The sequence shown here is derived from an EMBL/GenBank/DDBJ whole genome shotgun (WGS) entry which is preliminary data.</text>
</comment>
<feature type="region of interest" description="Disordered" evidence="1">
    <location>
        <begin position="1"/>
        <end position="23"/>
    </location>
</feature>
<sequence>MDTQIQTSPASGSVRNQQDDVHNRQQFSLQRMAARTEKSAFKDEISELKADESQPLDLQVHRSVLETKTLDTQLLLSQMLMASALYWPQLAMNSARQDMAASSVRHPQRIENALASYRAISSVTGTESGAGLAATA</sequence>
<gene>
    <name evidence="2" type="ORF">HA050_16745</name>
</gene>
<dbReference type="EMBL" id="JAAOLX010000009">
    <property type="protein sequence ID" value="NHQ87763.1"/>
    <property type="molecule type" value="Genomic_DNA"/>
</dbReference>
<dbReference type="Proteomes" id="UP000712570">
    <property type="component" value="Unassembled WGS sequence"/>
</dbReference>
<keyword evidence="3" id="KW-1185">Reference proteome</keyword>
<reference evidence="2 3" key="1">
    <citation type="submission" date="2020-03" db="EMBL/GenBank/DDBJ databases">
        <title>Draft genome sequence of environmentally isolated violet-colored cultures.</title>
        <authorList>
            <person name="Wilson H.S."/>
        </authorList>
    </citation>
    <scope>NUCLEOTIDE SEQUENCE [LARGE SCALE GENOMIC DNA]</scope>
    <source>
        <strain evidence="2 3">HSC-16F04</strain>
    </source>
</reference>
<accession>A0ABX0KYT3</accession>
<feature type="compositionally biased region" description="Polar residues" evidence="1">
    <location>
        <begin position="1"/>
        <end position="16"/>
    </location>
</feature>
<evidence type="ECO:0000313" key="3">
    <source>
        <dbReference type="Proteomes" id="UP000712570"/>
    </source>
</evidence>
<name>A0ABX0KYT3_9NEIS</name>
<proteinExistence type="predicted"/>